<organism evidence="1 2">
    <name type="scientific">Aristolochia fimbriata</name>
    <name type="common">White veined hardy Dutchman's pipe vine</name>
    <dbReference type="NCBI Taxonomy" id="158543"/>
    <lineage>
        <taxon>Eukaryota</taxon>
        <taxon>Viridiplantae</taxon>
        <taxon>Streptophyta</taxon>
        <taxon>Embryophyta</taxon>
        <taxon>Tracheophyta</taxon>
        <taxon>Spermatophyta</taxon>
        <taxon>Magnoliopsida</taxon>
        <taxon>Magnoliidae</taxon>
        <taxon>Piperales</taxon>
        <taxon>Aristolochiaceae</taxon>
        <taxon>Aristolochia</taxon>
    </lineage>
</organism>
<dbReference type="PANTHER" id="PTHR48203:SF1">
    <property type="entry name" value="VACUOLAR PROTEIN SORTING-ASSOCIATED PROTEIN 62"/>
    <property type="match status" value="1"/>
</dbReference>
<keyword evidence="2" id="KW-1185">Reference proteome</keyword>
<dbReference type="Proteomes" id="UP000825729">
    <property type="component" value="Unassembled WGS sequence"/>
</dbReference>
<dbReference type="AlphaFoldDB" id="A0AAV7EGC8"/>
<accession>A0AAV7EGC8</accession>
<dbReference type="InterPro" id="IPR009291">
    <property type="entry name" value="Vps62"/>
</dbReference>
<evidence type="ECO:0000313" key="1">
    <source>
        <dbReference type="EMBL" id="KAG9447734.1"/>
    </source>
</evidence>
<dbReference type="Pfam" id="PF06101">
    <property type="entry name" value="Vps62"/>
    <property type="match status" value="1"/>
</dbReference>
<sequence length="559" mass="62426">MFGCKCFYWGRGYDVVAPEPPPFALPAPMPRWPEGGGFATGRICIGEIEVIQITKFELVWSSNSSKHKKDGASFYRPSGVPDGFFSLGSYCQPNDQPLHGFVLVARDNHAAGNPPALREPVDYKLICSTDNWHDDHHDGCGYFWLPDAPEGYKAMGCVVTNNPDKPLVGEVRCVRSDLTTTCENYDLVLNLDSMLPKFPFRIWSTRPCDRGMWGKGLSLGTFLCCNDWSEGDELSIACLKNFDQSLHAMPNLEQIHALIQHYGPTVFFHPDEIYLPSSVSWFFKNGALLYRRGVRNGEPIDREGSILPSGGHNDAEYWIDLPADDPDDIVKCGNIESAELYCHVKPALGGTFTDIAMWVFCPFNGPATLKVGMANFAFSKIGQHVGDWEHFTLRISNFTGELLSIYFSQHSGGEWVDACDLEYNAGNKAIVYSSKNGHASFPHPGNYLQGSEKLGIGIRNDAARSNLSVDSSTKYQIIAAEYLGEGKVEEPCWLQYMREWGPTIVYNSRSELEKIISFLPVVVRFSVENLFDRFPVELYGEEGPTGPKEKNNWVGDERG</sequence>
<comment type="caution">
    <text evidence="1">The sequence shown here is derived from an EMBL/GenBank/DDBJ whole genome shotgun (WGS) entry which is preliminary data.</text>
</comment>
<proteinExistence type="predicted"/>
<evidence type="ECO:0000313" key="2">
    <source>
        <dbReference type="Proteomes" id="UP000825729"/>
    </source>
</evidence>
<evidence type="ECO:0008006" key="3">
    <source>
        <dbReference type="Google" id="ProtNLM"/>
    </source>
</evidence>
<reference evidence="1 2" key="1">
    <citation type="submission" date="2021-07" db="EMBL/GenBank/DDBJ databases">
        <title>The Aristolochia fimbriata genome: insights into angiosperm evolution, floral development and chemical biosynthesis.</title>
        <authorList>
            <person name="Jiao Y."/>
        </authorList>
    </citation>
    <scope>NUCLEOTIDE SEQUENCE [LARGE SCALE GENOMIC DNA]</scope>
    <source>
        <strain evidence="1">IBCAS-2021</strain>
        <tissue evidence="1">Leaf</tissue>
    </source>
</reference>
<dbReference type="PANTHER" id="PTHR48203">
    <property type="entry name" value="BNAC01G40110D PROTEIN"/>
    <property type="match status" value="1"/>
</dbReference>
<dbReference type="EMBL" id="JAINDJ010000005">
    <property type="protein sequence ID" value="KAG9447734.1"/>
    <property type="molecule type" value="Genomic_DNA"/>
</dbReference>
<protein>
    <recommendedName>
        <fullName evidence="3">Vacuolar protein sorting-associated protein 62</fullName>
    </recommendedName>
</protein>
<gene>
    <name evidence="1" type="ORF">H6P81_013862</name>
</gene>
<name>A0AAV7EGC8_ARIFI</name>